<proteinExistence type="predicted"/>
<evidence type="ECO:0000313" key="1">
    <source>
        <dbReference type="EMBL" id="AFU62035.1"/>
    </source>
</evidence>
<gene>
    <name evidence="1" type="ORF">phiHau3_57</name>
</gene>
<sequence>MIHRPPKRAPYCVATAALALLILLILAPPAHAPGAETPIVNNQKDVTP</sequence>
<keyword evidence="2" id="KW-1185">Reference proteome</keyword>
<dbReference type="GeneID" id="13826699"/>
<reference evidence="2" key="1">
    <citation type="submission" date="2012-06" db="EMBL/GenBank/DDBJ databases">
        <authorList>
            <person name="Smith M.C.M."/>
            <person name="Hendrix R."/>
            <person name="Hatfull G.F."/>
            <person name="Buttner M.J."/>
            <person name="Bibb M.J."/>
        </authorList>
    </citation>
    <scope>NUCLEOTIDE SEQUENCE [LARGE SCALE GENOMIC DNA]</scope>
</reference>
<dbReference type="RefSeq" id="YP_006906233.1">
    <property type="nucleotide sequence ID" value="NC_018836.1"/>
</dbReference>
<dbReference type="Proteomes" id="UP000008042">
    <property type="component" value="Segment"/>
</dbReference>
<dbReference type="EMBL" id="JX182369">
    <property type="protein sequence ID" value="AFU62035.1"/>
    <property type="molecule type" value="Genomic_DNA"/>
</dbReference>
<organism evidence="1 2">
    <name type="scientific">Streptomyces phage phiHau3</name>
    <dbReference type="NCBI Taxonomy" id="1204524"/>
    <lineage>
        <taxon>Viruses</taxon>
        <taxon>Duplodnaviria</taxon>
        <taxon>Heunggongvirae</taxon>
        <taxon>Uroviricota</taxon>
        <taxon>Caudoviricetes</taxon>
        <taxon>Arquatrovirinae</taxon>
        <taxon>Hautrevirus</taxon>
        <taxon>Hautrevirus hau3</taxon>
    </lineage>
</organism>
<evidence type="ECO:0000313" key="2">
    <source>
        <dbReference type="Proteomes" id="UP000008042"/>
    </source>
</evidence>
<name>K4I2I4_9CAUD</name>
<accession>K4I2I4</accession>
<protein>
    <submittedName>
        <fullName evidence="1">Uncharacterized protein</fullName>
    </submittedName>
</protein>
<dbReference type="KEGG" id="vg:13826699"/>